<sequence>MRPNTRFAQLACGTRSQLSRSTTPACSPTPLASSTGGPQLSLSSHHHHRQHQQASSRCPYARVSVVTQQRRRITIKQLDTGRENRERVVILGSGWAGYTVARELDSNKYQAVVVSPRSYFAFTPLLASTSVGTLEFRTALEPIRTRRTNVNFFQGWADGVDLKNRKITIEEAVDDPTSSLALTQDRHANQTAEQRLEERRLEAKKGRLFDLTYDKLIVSVGCYSQTFGTPGVKEHAFFLKDVGDARKIRNRLLACFEAAALPTTSDETRRQLLNFAVVGGGPTGIEFSAELHDIIVEDLARVYPELMPFHKITVYDVATKVLPMFDEKLGKYAMENFKREGIDIKTSHHVEELRPGAPGEKADDTDEHAVFTLKIKEEGEIGVGMVVWSTGLMQNPFVADALNEVHEIPRTFERIEAPPEEAKKGPDSIHWRVKKDKRTGSIMTDSRLRVKLTGDAENKPEAILKDVFALGDCAIVEGTRYPATAQVAAQKASWLAKRLNKEDLEKKGFTFKNLGVMAYIGNWNALFQGGDGANISGRLAWIIWRGAYLTKSVSWRNKILIPIYWMINWIFGRDISRF</sequence>
<evidence type="ECO:0000256" key="6">
    <source>
        <dbReference type="SAM" id="MobiDB-lite"/>
    </source>
</evidence>
<dbReference type="Pfam" id="PF22366">
    <property type="entry name" value="NDH2_C"/>
    <property type="match status" value="1"/>
</dbReference>
<evidence type="ECO:0000259" key="8">
    <source>
        <dbReference type="Pfam" id="PF22366"/>
    </source>
</evidence>
<evidence type="ECO:0000256" key="4">
    <source>
        <dbReference type="ARBA" id="ARBA00023002"/>
    </source>
</evidence>
<keyword evidence="4" id="KW-0560">Oxidoreductase</keyword>
<evidence type="ECO:0000313" key="9">
    <source>
        <dbReference type="EMBL" id="PVH96369.1"/>
    </source>
</evidence>
<feature type="domain" description="External alternative NADH-ubiquinone oxidoreductase-like C-terminal" evidence="8">
    <location>
        <begin position="514"/>
        <end position="574"/>
    </location>
</feature>
<dbReference type="GO" id="GO:0003954">
    <property type="term" value="F:NADH dehydrogenase activity"/>
    <property type="evidence" value="ECO:0007669"/>
    <property type="project" value="InterPro"/>
</dbReference>
<dbReference type="PANTHER" id="PTHR43706">
    <property type="entry name" value="NADH DEHYDROGENASE"/>
    <property type="match status" value="1"/>
</dbReference>
<dbReference type="InterPro" id="IPR045024">
    <property type="entry name" value="NDH-2"/>
</dbReference>
<feature type="domain" description="FAD/NAD(P)-binding" evidence="7">
    <location>
        <begin position="87"/>
        <end position="399"/>
    </location>
</feature>
<gene>
    <name evidence="9" type="ORF">DM02DRAFT_617280</name>
</gene>
<evidence type="ECO:0000259" key="7">
    <source>
        <dbReference type="Pfam" id="PF07992"/>
    </source>
</evidence>
<evidence type="ECO:0000256" key="1">
    <source>
        <dbReference type="ARBA" id="ARBA00005272"/>
    </source>
</evidence>
<feature type="compositionally biased region" description="Polar residues" evidence="6">
    <location>
        <begin position="14"/>
        <end position="38"/>
    </location>
</feature>
<dbReference type="PANTHER" id="PTHR43706:SF17">
    <property type="entry name" value="NADH DEHYDROGENASE (EUROFUNG)"/>
    <property type="match status" value="1"/>
</dbReference>
<comment type="similarity">
    <text evidence="1">Belongs to the NADH dehydrogenase family.</text>
</comment>
<dbReference type="InterPro" id="IPR036188">
    <property type="entry name" value="FAD/NAD-bd_sf"/>
</dbReference>
<dbReference type="Gene3D" id="3.50.50.100">
    <property type="match status" value="1"/>
</dbReference>
<feature type="region of interest" description="Disordered" evidence="6">
    <location>
        <begin position="1"/>
        <end position="56"/>
    </location>
</feature>
<protein>
    <submittedName>
        <fullName evidence="9">Nucleotide-binding domain-containing protein</fullName>
    </submittedName>
</protein>
<dbReference type="Proteomes" id="UP000244855">
    <property type="component" value="Unassembled WGS sequence"/>
</dbReference>
<dbReference type="GO" id="GO:0005739">
    <property type="term" value="C:mitochondrion"/>
    <property type="evidence" value="ECO:0007669"/>
    <property type="project" value="UniProtKB-ARBA"/>
</dbReference>
<dbReference type="AlphaFoldDB" id="A0A2V1DGP0"/>
<dbReference type="EMBL" id="KZ805466">
    <property type="protein sequence ID" value="PVH96369.1"/>
    <property type="molecule type" value="Genomic_DNA"/>
</dbReference>
<keyword evidence="2" id="KW-0285">Flavoprotein</keyword>
<reference evidence="9 10" key="1">
    <citation type="journal article" date="2018" name="Sci. Rep.">
        <title>Comparative genomics provides insights into the lifestyle and reveals functional heterogeneity of dark septate endophytic fungi.</title>
        <authorList>
            <person name="Knapp D.G."/>
            <person name="Nemeth J.B."/>
            <person name="Barry K."/>
            <person name="Hainaut M."/>
            <person name="Henrissat B."/>
            <person name="Johnson J."/>
            <person name="Kuo A."/>
            <person name="Lim J.H.P."/>
            <person name="Lipzen A."/>
            <person name="Nolan M."/>
            <person name="Ohm R.A."/>
            <person name="Tamas L."/>
            <person name="Grigoriev I.V."/>
            <person name="Spatafora J.W."/>
            <person name="Nagy L.G."/>
            <person name="Kovacs G.M."/>
        </authorList>
    </citation>
    <scope>NUCLEOTIDE SEQUENCE [LARGE SCALE GENOMIC DNA]</scope>
    <source>
        <strain evidence="9 10">DSE2036</strain>
    </source>
</reference>
<name>A0A2V1DGP0_9PLEO</name>
<dbReference type="OrthoDB" id="9992747at2759"/>
<dbReference type="PRINTS" id="PR00368">
    <property type="entry name" value="FADPNR"/>
</dbReference>
<dbReference type="STRING" id="97972.A0A2V1DGP0"/>
<keyword evidence="5" id="KW-0520">NAD</keyword>
<organism evidence="9 10">
    <name type="scientific">Periconia macrospinosa</name>
    <dbReference type="NCBI Taxonomy" id="97972"/>
    <lineage>
        <taxon>Eukaryota</taxon>
        <taxon>Fungi</taxon>
        <taxon>Dikarya</taxon>
        <taxon>Ascomycota</taxon>
        <taxon>Pezizomycotina</taxon>
        <taxon>Dothideomycetes</taxon>
        <taxon>Pleosporomycetidae</taxon>
        <taxon>Pleosporales</taxon>
        <taxon>Massarineae</taxon>
        <taxon>Periconiaceae</taxon>
        <taxon>Periconia</taxon>
    </lineage>
</organism>
<dbReference type="SUPFAM" id="SSF51905">
    <property type="entry name" value="FAD/NAD(P)-binding domain"/>
    <property type="match status" value="2"/>
</dbReference>
<dbReference type="InterPro" id="IPR054585">
    <property type="entry name" value="NDH2-like_C"/>
</dbReference>
<evidence type="ECO:0000256" key="5">
    <source>
        <dbReference type="ARBA" id="ARBA00023027"/>
    </source>
</evidence>
<keyword evidence="3" id="KW-0274">FAD</keyword>
<evidence type="ECO:0000256" key="3">
    <source>
        <dbReference type="ARBA" id="ARBA00022827"/>
    </source>
</evidence>
<dbReference type="InterPro" id="IPR023753">
    <property type="entry name" value="FAD/NAD-binding_dom"/>
</dbReference>
<evidence type="ECO:0000256" key="2">
    <source>
        <dbReference type="ARBA" id="ARBA00022630"/>
    </source>
</evidence>
<evidence type="ECO:0000313" key="10">
    <source>
        <dbReference type="Proteomes" id="UP000244855"/>
    </source>
</evidence>
<keyword evidence="10" id="KW-1185">Reference proteome</keyword>
<accession>A0A2V1DGP0</accession>
<dbReference type="Pfam" id="PF07992">
    <property type="entry name" value="Pyr_redox_2"/>
    <property type="match status" value="1"/>
</dbReference>
<proteinExistence type="inferred from homology"/>